<sequence length="155" mass="17593">MAKYYIGNPNRVSYRPIEQRPVHFSNHAVEYKQRDSSCRCNNVLGIKVPIDYLVNILAVLGLYFFKTQNLNIDTFLSLLTINDNNVENLIKQFMNTLNPSSQEGKVDLNSIQSIINKVVSSMNPSNKNIDPSSIENMIKQVMGVVDNLDLESIKN</sequence>
<dbReference type="RefSeq" id="WP_011971256.1">
    <property type="nucleotide sequence ID" value="NC_009633.1"/>
</dbReference>
<keyword evidence="2" id="KW-1185">Reference proteome</keyword>
<dbReference type="HOGENOM" id="CLU_1691816_0_0_9"/>
<accession>A6TJH9</accession>
<evidence type="ECO:0000313" key="1">
    <source>
        <dbReference type="EMBL" id="ABR46347.1"/>
    </source>
</evidence>
<dbReference type="KEGG" id="amt:Amet_0104"/>
<evidence type="ECO:0000313" key="2">
    <source>
        <dbReference type="Proteomes" id="UP000001572"/>
    </source>
</evidence>
<proteinExistence type="predicted"/>
<reference evidence="2" key="1">
    <citation type="journal article" date="2016" name="Genome Announc.">
        <title>Complete genome sequence of Alkaliphilus metalliredigens strain QYMF, an alkaliphilic and metal-reducing bacterium isolated from borax-contaminated leachate ponds.</title>
        <authorList>
            <person name="Hwang C."/>
            <person name="Copeland A."/>
            <person name="Lucas S."/>
            <person name="Lapidus A."/>
            <person name="Barry K."/>
            <person name="Detter J.C."/>
            <person name="Glavina Del Rio T."/>
            <person name="Hammon N."/>
            <person name="Israni S."/>
            <person name="Dalin E."/>
            <person name="Tice H."/>
            <person name="Pitluck S."/>
            <person name="Chertkov O."/>
            <person name="Brettin T."/>
            <person name="Bruce D."/>
            <person name="Han C."/>
            <person name="Schmutz J."/>
            <person name="Larimer F."/>
            <person name="Land M.L."/>
            <person name="Hauser L."/>
            <person name="Kyrpides N."/>
            <person name="Mikhailova N."/>
            <person name="Ye Q."/>
            <person name="Zhou J."/>
            <person name="Richardson P."/>
            <person name="Fields M.W."/>
        </authorList>
    </citation>
    <scope>NUCLEOTIDE SEQUENCE [LARGE SCALE GENOMIC DNA]</scope>
    <source>
        <strain evidence="2">QYMF</strain>
    </source>
</reference>
<gene>
    <name evidence="1" type="ordered locus">Amet_0104</name>
</gene>
<dbReference type="AlphaFoldDB" id="A6TJH9"/>
<organism evidence="1 2">
    <name type="scientific">Alkaliphilus metalliredigens (strain QYMF)</name>
    <dbReference type="NCBI Taxonomy" id="293826"/>
    <lineage>
        <taxon>Bacteria</taxon>
        <taxon>Bacillati</taxon>
        <taxon>Bacillota</taxon>
        <taxon>Clostridia</taxon>
        <taxon>Peptostreptococcales</taxon>
        <taxon>Natronincolaceae</taxon>
        <taxon>Alkaliphilus</taxon>
    </lineage>
</organism>
<dbReference type="Proteomes" id="UP000001572">
    <property type="component" value="Chromosome"/>
</dbReference>
<name>A6TJH9_ALKMQ</name>
<dbReference type="EMBL" id="CP000724">
    <property type="protein sequence ID" value="ABR46347.1"/>
    <property type="molecule type" value="Genomic_DNA"/>
</dbReference>
<protein>
    <submittedName>
        <fullName evidence="1">Uncharacterized protein</fullName>
    </submittedName>
</protein>